<dbReference type="InterPro" id="IPR018306">
    <property type="entry name" value="Phage_T5_Orf172_DNA-bd"/>
</dbReference>
<comment type="caution">
    <text evidence="2">The sequence shown here is derived from an EMBL/GenBank/DDBJ whole genome shotgun (WGS) entry which is preliminary data.</text>
</comment>
<dbReference type="SMART" id="SM00974">
    <property type="entry name" value="T5orf172"/>
    <property type="match status" value="1"/>
</dbReference>
<evidence type="ECO:0000313" key="3">
    <source>
        <dbReference type="Proteomes" id="UP001055039"/>
    </source>
</evidence>
<dbReference type="EMBL" id="BPRC01000003">
    <property type="protein sequence ID" value="GJE64276.1"/>
    <property type="molecule type" value="Genomic_DNA"/>
</dbReference>
<reference evidence="2" key="1">
    <citation type="journal article" date="2021" name="Front. Microbiol.">
        <title>Comprehensive Comparative Genomics and Phenotyping of Methylobacterium Species.</title>
        <authorList>
            <person name="Alessa O."/>
            <person name="Ogura Y."/>
            <person name="Fujitani Y."/>
            <person name="Takami H."/>
            <person name="Hayashi T."/>
            <person name="Sahin N."/>
            <person name="Tani A."/>
        </authorList>
    </citation>
    <scope>NUCLEOTIDE SEQUENCE</scope>
    <source>
        <strain evidence="2">NBRC 15686</strain>
    </source>
</reference>
<gene>
    <name evidence="2" type="ORF">LNAOJCKE_1477</name>
</gene>
<organism evidence="2 3">
    <name type="scientific">Methylorubrum aminovorans</name>
    <dbReference type="NCBI Taxonomy" id="269069"/>
    <lineage>
        <taxon>Bacteria</taxon>
        <taxon>Pseudomonadati</taxon>
        <taxon>Pseudomonadota</taxon>
        <taxon>Alphaproteobacteria</taxon>
        <taxon>Hyphomicrobiales</taxon>
        <taxon>Methylobacteriaceae</taxon>
        <taxon>Methylorubrum</taxon>
    </lineage>
</organism>
<accession>A0ABQ4UAH9</accession>
<dbReference type="Proteomes" id="UP001055039">
    <property type="component" value="Unassembled WGS sequence"/>
</dbReference>
<evidence type="ECO:0000313" key="2">
    <source>
        <dbReference type="EMBL" id="GJE64276.1"/>
    </source>
</evidence>
<proteinExistence type="predicted"/>
<keyword evidence="3" id="KW-1185">Reference proteome</keyword>
<evidence type="ECO:0000259" key="1">
    <source>
        <dbReference type="SMART" id="SM00974"/>
    </source>
</evidence>
<dbReference type="RefSeq" id="WP_238223587.1">
    <property type="nucleotide sequence ID" value="NZ_BAAADH010000106.1"/>
</dbReference>
<dbReference type="Pfam" id="PF10544">
    <property type="entry name" value="T5orf172"/>
    <property type="match status" value="1"/>
</dbReference>
<feature type="domain" description="Bacteriophage T5 Orf172 DNA-binding" evidence="1">
    <location>
        <begin position="146"/>
        <end position="226"/>
    </location>
</feature>
<sequence length="245" mass="27700">MPVEVHEKWGFGMAPPKPATMAERRAAARLVLDLLQVRLPPEPSAVALDAVSTTKGMFTRIFKEDQWDWFTVMGQLGYPSRGLAEAISKELTFLRSAIRDADATGFLTALINLHRLSLRQCLKVFLGELTIKEEPGAGWLYVLSTREWPDLLKVGKTERTLQERAAEINRATGVPIPFGVRRCWRVMNPALVERRAHECLADFRLRGDREFFRIGFHEAARRLGDMIRADGHEIRTLGNLSHLAA</sequence>
<protein>
    <recommendedName>
        <fullName evidence="1">Bacteriophage T5 Orf172 DNA-binding domain-containing protein</fullName>
    </recommendedName>
</protein>
<reference evidence="2" key="2">
    <citation type="submission" date="2021-08" db="EMBL/GenBank/DDBJ databases">
        <authorList>
            <person name="Tani A."/>
            <person name="Ola A."/>
            <person name="Ogura Y."/>
            <person name="Katsura K."/>
            <person name="Hayashi T."/>
        </authorList>
    </citation>
    <scope>NUCLEOTIDE SEQUENCE</scope>
    <source>
        <strain evidence="2">NBRC 15686</strain>
    </source>
</reference>
<name>A0ABQ4UAH9_9HYPH</name>